<dbReference type="OrthoDB" id="5948052at2759"/>
<reference evidence="4" key="1">
    <citation type="submission" date="2021-10" db="EMBL/GenBank/DDBJ databases">
        <title>Tropical sea cucumber genome reveals ecological adaptation and Cuvierian tubules defense mechanism.</title>
        <authorList>
            <person name="Chen T."/>
        </authorList>
    </citation>
    <scope>NUCLEOTIDE SEQUENCE</scope>
    <source>
        <strain evidence="4">Nanhai2018</strain>
        <tissue evidence="4">Muscle</tissue>
    </source>
</reference>
<evidence type="ECO:0000256" key="1">
    <source>
        <dbReference type="ARBA" id="ARBA00022737"/>
    </source>
</evidence>
<keyword evidence="2" id="KW-0812">Transmembrane</keyword>
<feature type="transmembrane region" description="Helical" evidence="2">
    <location>
        <begin position="12"/>
        <end position="35"/>
    </location>
</feature>
<gene>
    <name evidence="4" type="ORF">HOLleu_45005</name>
</gene>
<sequence length="236" mass="25604">MYSACTRRPEISYVFYFFTYTCTFTNIYFCSFLIYQNVVDTTPPTVIQGPETITRVIELGDGGVIVSWEDLAVTDSSGTQTLISRSNSPDSFFPVGDTSVTYLYGDESGNTVTYTFCVTVQPIDTVPPTISNCPQQVISVTIELGQSTGVAVWTEPTATDLSGSSTLSSRTAAPGDDFVIGQTTVVYTFVDASNNMATCVFTVNVETGLSYIFCAHVIFVILQYIAKLCTGSCKKC</sequence>
<name>A0A9Q1B8H5_HOLLE</name>
<keyword evidence="2" id="KW-1133">Transmembrane helix</keyword>
<evidence type="ECO:0000259" key="3">
    <source>
        <dbReference type="PROSITE" id="PS50825"/>
    </source>
</evidence>
<keyword evidence="5" id="KW-1185">Reference proteome</keyword>
<dbReference type="InterPro" id="IPR003410">
    <property type="entry name" value="HYR_dom"/>
</dbReference>
<dbReference type="PANTHER" id="PTHR24273">
    <property type="entry name" value="FI04643P-RELATED"/>
    <property type="match status" value="1"/>
</dbReference>
<feature type="transmembrane region" description="Helical" evidence="2">
    <location>
        <begin position="208"/>
        <end position="226"/>
    </location>
</feature>
<keyword evidence="2" id="KW-0472">Membrane</keyword>
<evidence type="ECO:0000313" key="5">
    <source>
        <dbReference type="Proteomes" id="UP001152320"/>
    </source>
</evidence>
<protein>
    <submittedName>
        <fullName evidence="4">Hyalin</fullName>
    </submittedName>
</protein>
<feature type="domain" description="HYR" evidence="3">
    <location>
        <begin position="123"/>
        <end position="207"/>
    </location>
</feature>
<comment type="caution">
    <text evidence="4">The sequence shown here is derived from an EMBL/GenBank/DDBJ whole genome shotgun (WGS) entry which is preliminary data.</text>
</comment>
<proteinExistence type="predicted"/>
<evidence type="ECO:0000256" key="2">
    <source>
        <dbReference type="SAM" id="Phobius"/>
    </source>
</evidence>
<dbReference type="AlphaFoldDB" id="A0A9Q1B8H5"/>
<accession>A0A9Q1B8H5</accession>
<dbReference type="PANTHER" id="PTHR24273:SF32">
    <property type="entry name" value="HYALIN"/>
    <property type="match status" value="1"/>
</dbReference>
<feature type="domain" description="HYR" evidence="3">
    <location>
        <begin position="39"/>
        <end position="122"/>
    </location>
</feature>
<keyword evidence="1" id="KW-0677">Repeat</keyword>
<dbReference type="PROSITE" id="PS50825">
    <property type="entry name" value="HYR"/>
    <property type="match status" value="2"/>
</dbReference>
<evidence type="ECO:0000313" key="4">
    <source>
        <dbReference type="EMBL" id="KAJ8017526.1"/>
    </source>
</evidence>
<dbReference type="Pfam" id="PF02494">
    <property type="entry name" value="HYR"/>
    <property type="match status" value="2"/>
</dbReference>
<dbReference type="EMBL" id="JAIZAY010001609">
    <property type="protein sequence ID" value="KAJ8017526.1"/>
    <property type="molecule type" value="Genomic_DNA"/>
</dbReference>
<organism evidence="4 5">
    <name type="scientific">Holothuria leucospilota</name>
    <name type="common">Black long sea cucumber</name>
    <name type="synonym">Mertensiothuria leucospilota</name>
    <dbReference type="NCBI Taxonomy" id="206669"/>
    <lineage>
        <taxon>Eukaryota</taxon>
        <taxon>Metazoa</taxon>
        <taxon>Echinodermata</taxon>
        <taxon>Eleutherozoa</taxon>
        <taxon>Echinozoa</taxon>
        <taxon>Holothuroidea</taxon>
        <taxon>Aspidochirotacea</taxon>
        <taxon>Aspidochirotida</taxon>
        <taxon>Holothuriidae</taxon>
        <taxon>Holothuria</taxon>
    </lineage>
</organism>
<dbReference type="Proteomes" id="UP001152320">
    <property type="component" value="Unassembled WGS sequence"/>
</dbReference>